<accession>A0A8H3V1W7</accession>
<comment type="caution">
    <text evidence="8">The sequence shown here is derived from an EMBL/GenBank/DDBJ whole genome shotgun (WGS) entry which is preliminary data.</text>
</comment>
<evidence type="ECO:0000256" key="5">
    <source>
        <dbReference type="ARBA" id="ARBA00038359"/>
    </source>
</evidence>
<dbReference type="Proteomes" id="UP000433883">
    <property type="component" value="Unassembled WGS sequence"/>
</dbReference>
<gene>
    <name evidence="8" type="ORF">BLS_009983</name>
</gene>
<dbReference type="InterPro" id="IPR049326">
    <property type="entry name" value="Rhodopsin_dom_fungi"/>
</dbReference>
<comment type="subcellular location">
    <subcellularLocation>
        <location evidence="1">Membrane</location>
        <topology evidence="1">Multi-pass membrane protein</topology>
    </subcellularLocation>
</comment>
<evidence type="ECO:0000256" key="6">
    <source>
        <dbReference type="SAM" id="Phobius"/>
    </source>
</evidence>
<dbReference type="GO" id="GO:0016020">
    <property type="term" value="C:membrane"/>
    <property type="evidence" value="ECO:0007669"/>
    <property type="project" value="UniProtKB-SubCell"/>
</dbReference>
<evidence type="ECO:0000256" key="3">
    <source>
        <dbReference type="ARBA" id="ARBA00022989"/>
    </source>
</evidence>
<evidence type="ECO:0000313" key="9">
    <source>
        <dbReference type="Proteomes" id="UP000433883"/>
    </source>
</evidence>
<dbReference type="PANTHER" id="PTHR33048:SF131">
    <property type="entry name" value="INTEGRAL MEMBRANE PROTEIN"/>
    <property type="match status" value="1"/>
</dbReference>
<evidence type="ECO:0000256" key="2">
    <source>
        <dbReference type="ARBA" id="ARBA00022692"/>
    </source>
</evidence>
<keyword evidence="2 6" id="KW-0812">Transmembrane</keyword>
<proteinExistence type="inferred from homology"/>
<feature type="transmembrane region" description="Helical" evidence="6">
    <location>
        <begin position="206"/>
        <end position="228"/>
    </location>
</feature>
<sequence>MLGRLAWHDIFIIIALGCGITASTGMALLTTVGLGIHDVDGSISLQDTFQWGLMATNCVYLSCNTFVKLGLLGIYRHFTMLWYNHWWISAMQVLSIIFGLSGVLGVIFQCVPITSAWDPSIVGHCLNKPAFWYSNGAIMIGFDAIMYIMPMIFTWNLQLPRNQKIGLRLLFALAFLTIIASIMRLYLFNRVLTEGDSSYNNGNMLIWAAVENHLAICIACAPAIKVMLVKVLIPRIQNYYFSNRGRFSRRSTAVGSANSGKSSTLPRDSFIALTENSKSDSTLNSRSHTHFKPWTWILTSRSNPSSHNLDLESNNTAPISTVHISSANGNEVRPSSASTIDKEDDKIYVKRDFHKKETFLISVGESVDVDLVADRHLEQEYINAFPSPGPEEIDGQRSYMNSVRLMRERHDRGLGNF</sequence>
<name>A0A8H3V1W7_VENIN</name>
<evidence type="ECO:0000256" key="4">
    <source>
        <dbReference type="ARBA" id="ARBA00023136"/>
    </source>
</evidence>
<dbReference type="EMBL" id="WNWQ01000096">
    <property type="protein sequence ID" value="KAE9979248.1"/>
    <property type="molecule type" value="Genomic_DNA"/>
</dbReference>
<dbReference type="InterPro" id="IPR052337">
    <property type="entry name" value="SAT4-like"/>
</dbReference>
<feature type="transmembrane region" description="Helical" evidence="6">
    <location>
        <begin position="49"/>
        <end position="74"/>
    </location>
</feature>
<reference evidence="8 9" key="1">
    <citation type="submission" date="2019-11" db="EMBL/GenBank/DDBJ databases">
        <title>Venturia inaequalis Genome Resource.</title>
        <authorList>
            <person name="Lichtner F.J."/>
        </authorList>
    </citation>
    <scope>NUCLEOTIDE SEQUENCE [LARGE SCALE GENOMIC DNA]</scope>
    <source>
        <strain evidence="8">Bline_iso_100314</strain>
    </source>
</reference>
<evidence type="ECO:0000256" key="1">
    <source>
        <dbReference type="ARBA" id="ARBA00004141"/>
    </source>
</evidence>
<feature type="transmembrane region" description="Helical" evidence="6">
    <location>
        <begin position="131"/>
        <end position="153"/>
    </location>
</feature>
<feature type="transmembrane region" description="Helical" evidence="6">
    <location>
        <begin position="86"/>
        <end position="111"/>
    </location>
</feature>
<evidence type="ECO:0000313" key="8">
    <source>
        <dbReference type="EMBL" id="KAE9979248.1"/>
    </source>
</evidence>
<evidence type="ECO:0000259" key="7">
    <source>
        <dbReference type="Pfam" id="PF20684"/>
    </source>
</evidence>
<protein>
    <recommendedName>
        <fullName evidence="7">Rhodopsin domain-containing protein</fullName>
    </recommendedName>
</protein>
<keyword evidence="4 6" id="KW-0472">Membrane</keyword>
<feature type="transmembrane region" description="Helical" evidence="6">
    <location>
        <begin position="165"/>
        <end position="186"/>
    </location>
</feature>
<feature type="transmembrane region" description="Helical" evidence="6">
    <location>
        <begin position="12"/>
        <end position="37"/>
    </location>
</feature>
<keyword evidence="3 6" id="KW-1133">Transmembrane helix</keyword>
<dbReference type="Pfam" id="PF20684">
    <property type="entry name" value="Fung_rhodopsin"/>
    <property type="match status" value="1"/>
</dbReference>
<dbReference type="AlphaFoldDB" id="A0A8H3V1W7"/>
<dbReference type="PANTHER" id="PTHR33048">
    <property type="entry name" value="PTH11-LIKE INTEGRAL MEMBRANE PROTEIN (AFU_ORTHOLOGUE AFUA_5G11245)"/>
    <property type="match status" value="1"/>
</dbReference>
<comment type="similarity">
    <text evidence="5">Belongs to the SAT4 family.</text>
</comment>
<feature type="domain" description="Rhodopsin" evidence="7">
    <location>
        <begin position="4"/>
        <end position="229"/>
    </location>
</feature>
<organism evidence="8 9">
    <name type="scientific">Venturia inaequalis</name>
    <name type="common">Apple scab fungus</name>
    <dbReference type="NCBI Taxonomy" id="5025"/>
    <lineage>
        <taxon>Eukaryota</taxon>
        <taxon>Fungi</taxon>
        <taxon>Dikarya</taxon>
        <taxon>Ascomycota</taxon>
        <taxon>Pezizomycotina</taxon>
        <taxon>Dothideomycetes</taxon>
        <taxon>Pleosporomycetidae</taxon>
        <taxon>Venturiales</taxon>
        <taxon>Venturiaceae</taxon>
        <taxon>Venturia</taxon>
    </lineage>
</organism>